<name>A0AB39KWN6_9CAUL</name>
<protein>
    <submittedName>
        <fullName evidence="3">SRPBCC family protein</fullName>
    </submittedName>
</protein>
<dbReference type="CDD" id="cd07817">
    <property type="entry name" value="SRPBCC_8"/>
    <property type="match status" value="1"/>
</dbReference>
<organism evidence="3">
    <name type="scientific">Caulobacter sp. 73W</name>
    <dbReference type="NCBI Taxonomy" id="3161137"/>
    <lineage>
        <taxon>Bacteria</taxon>
        <taxon>Pseudomonadati</taxon>
        <taxon>Pseudomonadota</taxon>
        <taxon>Alphaproteobacteria</taxon>
        <taxon>Caulobacterales</taxon>
        <taxon>Caulobacteraceae</taxon>
        <taxon>Caulobacter</taxon>
    </lineage>
</organism>
<dbReference type="InterPro" id="IPR005031">
    <property type="entry name" value="COQ10_START"/>
</dbReference>
<dbReference type="PANTHER" id="PTHR33824">
    <property type="entry name" value="POLYKETIDE CYCLASE/DEHYDRASE AND LIPID TRANSPORT SUPERFAMILY PROTEIN"/>
    <property type="match status" value="1"/>
</dbReference>
<dbReference type="InterPro" id="IPR047137">
    <property type="entry name" value="ORF3"/>
</dbReference>
<dbReference type="Pfam" id="PF03364">
    <property type="entry name" value="Polyketide_cyc"/>
    <property type="match status" value="1"/>
</dbReference>
<dbReference type="PANTHER" id="PTHR33824:SF7">
    <property type="entry name" value="POLYKETIDE CYCLASE_DEHYDRASE AND LIPID TRANSPORT SUPERFAMILY PROTEIN"/>
    <property type="match status" value="1"/>
</dbReference>
<evidence type="ECO:0000256" key="1">
    <source>
        <dbReference type="ARBA" id="ARBA00008918"/>
    </source>
</evidence>
<evidence type="ECO:0000259" key="2">
    <source>
        <dbReference type="Pfam" id="PF03364"/>
    </source>
</evidence>
<dbReference type="SUPFAM" id="SSF55961">
    <property type="entry name" value="Bet v1-like"/>
    <property type="match status" value="1"/>
</dbReference>
<dbReference type="AlphaFoldDB" id="A0AB39KWN6"/>
<sequence length="197" mass="22002">MSSQEKNLERALQSDAPLTAAVHQRDVAHQAAEARDWDQASLVGRTVTINRPRAELFAFWRDFRNLPLFMENIVAVEVLDDRRSRWTVEAPAGKTVEWTSVITEEQDGAVIAWESEKDADIKNAGRIEFRDAPPGRGAEVTATIVYDPPGGDLGKLIAKLFLKEPKVQARHDLRRFKQLMETGEISTSQAPDAAPRA</sequence>
<feature type="domain" description="Coenzyme Q-binding protein COQ10 START" evidence="2">
    <location>
        <begin position="49"/>
        <end position="173"/>
    </location>
</feature>
<dbReference type="EMBL" id="CP158375">
    <property type="protein sequence ID" value="XDO98236.1"/>
    <property type="molecule type" value="Genomic_DNA"/>
</dbReference>
<evidence type="ECO:0000313" key="3">
    <source>
        <dbReference type="EMBL" id="XDO98236.1"/>
    </source>
</evidence>
<dbReference type="RefSeq" id="WP_369061981.1">
    <property type="nucleotide sequence ID" value="NZ_CP158375.1"/>
</dbReference>
<reference evidence="3" key="1">
    <citation type="submission" date="2024-06" db="EMBL/GenBank/DDBJ databases">
        <title>Caulobacter inopinatus, sp. nov.</title>
        <authorList>
            <person name="Donachie S.P."/>
        </authorList>
    </citation>
    <scope>NUCLEOTIDE SEQUENCE</scope>
    <source>
        <strain evidence="3">73W</strain>
    </source>
</reference>
<comment type="similarity">
    <text evidence="1">Belongs to the ribosome association toxin RatA family.</text>
</comment>
<gene>
    <name evidence="3" type="ORF">ABOZ73_07420</name>
</gene>
<proteinExistence type="inferred from homology"/>
<accession>A0AB39KWN6</accession>
<dbReference type="InterPro" id="IPR023393">
    <property type="entry name" value="START-like_dom_sf"/>
</dbReference>
<dbReference type="Gene3D" id="3.30.530.20">
    <property type="match status" value="1"/>
</dbReference>